<keyword evidence="2" id="KW-1185">Reference proteome</keyword>
<feature type="non-terminal residue" evidence="1">
    <location>
        <position position="1"/>
    </location>
</feature>
<dbReference type="EMBL" id="ML992528">
    <property type="protein sequence ID" value="KAF2218804.1"/>
    <property type="molecule type" value="Genomic_DNA"/>
</dbReference>
<organism evidence="1 2">
    <name type="scientific">Elsinoe ampelina</name>
    <dbReference type="NCBI Taxonomy" id="302913"/>
    <lineage>
        <taxon>Eukaryota</taxon>
        <taxon>Fungi</taxon>
        <taxon>Dikarya</taxon>
        <taxon>Ascomycota</taxon>
        <taxon>Pezizomycotina</taxon>
        <taxon>Dothideomycetes</taxon>
        <taxon>Dothideomycetidae</taxon>
        <taxon>Myriangiales</taxon>
        <taxon>Elsinoaceae</taxon>
        <taxon>Elsinoe</taxon>
    </lineage>
</organism>
<accession>A0A6A6FZM9</accession>
<reference evidence="2" key="1">
    <citation type="journal article" date="2020" name="Stud. Mycol.">
        <title>101 Dothideomycetes genomes: A test case for predicting lifestyles and emergence of pathogens.</title>
        <authorList>
            <person name="Haridas S."/>
            <person name="Albert R."/>
            <person name="Binder M."/>
            <person name="Bloem J."/>
            <person name="LaButti K."/>
            <person name="Salamov A."/>
            <person name="Andreopoulos B."/>
            <person name="Baker S."/>
            <person name="Barry K."/>
            <person name="Bills G."/>
            <person name="Bluhm B."/>
            <person name="Cannon C."/>
            <person name="Castanera R."/>
            <person name="Culley D."/>
            <person name="Daum C."/>
            <person name="Ezra D."/>
            <person name="Gonzalez J."/>
            <person name="Henrissat B."/>
            <person name="Kuo A."/>
            <person name="Liang C."/>
            <person name="Lipzen A."/>
            <person name="Lutzoni F."/>
            <person name="Magnuson J."/>
            <person name="Mondo S."/>
            <person name="Nolan M."/>
            <person name="Ohm R."/>
            <person name="Pangilinan J."/>
            <person name="Park H.-J."/>
            <person name="Ramirez L."/>
            <person name="Alfaro M."/>
            <person name="Sun H."/>
            <person name="Tritt A."/>
            <person name="Yoshinaga Y."/>
            <person name="Zwiers L.-H."/>
            <person name="Turgeon B."/>
            <person name="Goodwin S."/>
            <person name="Spatafora J."/>
            <person name="Crous P."/>
            <person name="Grigoriev I."/>
        </authorList>
    </citation>
    <scope>NUCLEOTIDE SEQUENCE [LARGE SCALE GENOMIC DNA]</scope>
    <source>
        <strain evidence="2">CECT 20119</strain>
    </source>
</reference>
<proteinExistence type="predicted"/>
<dbReference type="OrthoDB" id="3942005at2759"/>
<dbReference type="AlphaFoldDB" id="A0A6A6FZM9"/>
<evidence type="ECO:0000313" key="2">
    <source>
        <dbReference type="Proteomes" id="UP000799538"/>
    </source>
</evidence>
<evidence type="ECO:0000313" key="1">
    <source>
        <dbReference type="EMBL" id="KAF2218804.1"/>
    </source>
</evidence>
<sequence>DPNINAHMMYDEQDNSIHDLFEQDDWDGLADLLFAALSDPFLPRFFRAKYHILSAWCSKEPRVHLDLAKTRIENIVEVLKADGQPDEEIDRRLSVLRSMVETAEGAIEEVDVDEQ</sequence>
<protein>
    <submittedName>
        <fullName evidence="1">Uncharacterized protein</fullName>
    </submittedName>
</protein>
<feature type="non-terminal residue" evidence="1">
    <location>
        <position position="115"/>
    </location>
</feature>
<dbReference type="Proteomes" id="UP000799538">
    <property type="component" value="Unassembled WGS sequence"/>
</dbReference>
<gene>
    <name evidence="1" type="ORF">BDZ85DRAFT_183435</name>
</gene>
<name>A0A6A6FZM9_9PEZI</name>